<dbReference type="Gene3D" id="3.20.20.80">
    <property type="entry name" value="Glycosidases"/>
    <property type="match status" value="1"/>
</dbReference>
<keyword evidence="2" id="KW-1185">Reference proteome</keyword>
<dbReference type="STRING" id="33097.A0A150G1B5"/>
<name>A0A150G1B5_GONPE</name>
<dbReference type="GO" id="GO:0004563">
    <property type="term" value="F:beta-N-acetylhexosaminidase activity"/>
    <property type="evidence" value="ECO:0007669"/>
    <property type="project" value="InterPro"/>
</dbReference>
<dbReference type="EMBL" id="LSYV01000084">
    <property type="protein sequence ID" value="KXZ43662.1"/>
    <property type="molecule type" value="Genomic_DNA"/>
</dbReference>
<dbReference type="GO" id="GO:0030203">
    <property type="term" value="P:glycosaminoglycan metabolic process"/>
    <property type="evidence" value="ECO:0007669"/>
    <property type="project" value="TreeGrafter"/>
</dbReference>
<evidence type="ECO:0000313" key="1">
    <source>
        <dbReference type="EMBL" id="KXZ43662.1"/>
    </source>
</evidence>
<dbReference type="GO" id="GO:0005975">
    <property type="term" value="P:carbohydrate metabolic process"/>
    <property type="evidence" value="ECO:0007669"/>
    <property type="project" value="InterPro"/>
</dbReference>
<comment type="caution">
    <text evidence="1">The sequence shown here is derived from an EMBL/GenBank/DDBJ whole genome shotgun (WGS) entry which is preliminary data.</text>
</comment>
<dbReference type="PANTHER" id="PTHR22600">
    <property type="entry name" value="BETA-HEXOSAMINIDASE"/>
    <property type="match status" value="1"/>
</dbReference>
<accession>A0A150G1B5</accession>
<protein>
    <recommendedName>
        <fullName evidence="3">Beta-N-acetylhexosaminidase</fullName>
    </recommendedName>
</protein>
<reference evidence="2" key="1">
    <citation type="journal article" date="2016" name="Nat. Commun.">
        <title>The Gonium pectorale genome demonstrates co-option of cell cycle regulation during the evolution of multicellularity.</title>
        <authorList>
            <person name="Hanschen E.R."/>
            <person name="Marriage T.N."/>
            <person name="Ferris P.J."/>
            <person name="Hamaji T."/>
            <person name="Toyoda A."/>
            <person name="Fujiyama A."/>
            <person name="Neme R."/>
            <person name="Noguchi H."/>
            <person name="Minakuchi Y."/>
            <person name="Suzuki M."/>
            <person name="Kawai-Toyooka H."/>
            <person name="Smith D.R."/>
            <person name="Sparks H."/>
            <person name="Anderson J."/>
            <person name="Bakaric R."/>
            <person name="Luria V."/>
            <person name="Karger A."/>
            <person name="Kirschner M.W."/>
            <person name="Durand P.M."/>
            <person name="Michod R.E."/>
            <person name="Nozaki H."/>
            <person name="Olson B.J."/>
        </authorList>
    </citation>
    <scope>NUCLEOTIDE SEQUENCE [LARGE SCALE GENOMIC DNA]</scope>
    <source>
        <strain evidence="2">NIES-2863</strain>
    </source>
</reference>
<dbReference type="PANTHER" id="PTHR22600:SF21">
    <property type="entry name" value="BETA-HEXOSAMINIDASE A"/>
    <property type="match status" value="1"/>
</dbReference>
<dbReference type="SUPFAM" id="SSF51445">
    <property type="entry name" value="(Trans)glycosidases"/>
    <property type="match status" value="1"/>
</dbReference>
<evidence type="ECO:0000313" key="2">
    <source>
        <dbReference type="Proteomes" id="UP000075714"/>
    </source>
</evidence>
<dbReference type="GO" id="GO:0016020">
    <property type="term" value="C:membrane"/>
    <property type="evidence" value="ECO:0007669"/>
    <property type="project" value="TreeGrafter"/>
</dbReference>
<proteinExistence type="predicted"/>
<dbReference type="Proteomes" id="UP000075714">
    <property type="component" value="Unassembled WGS sequence"/>
</dbReference>
<evidence type="ECO:0008006" key="3">
    <source>
        <dbReference type="Google" id="ProtNLM"/>
    </source>
</evidence>
<dbReference type="OrthoDB" id="428480at2759"/>
<dbReference type="AlphaFoldDB" id="A0A150G1B5"/>
<gene>
    <name evidence="1" type="ORF">GPECTOR_83g274</name>
</gene>
<dbReference type="InterPro" id="IPR017853">
    <property type="entry name" value="GH"/>
</dbReference>
<organism evidence="1 2">
    <name type="scientific">Gonium pectorale</name>
    <name type="common">Green alga</name>
    <dbReference type="NCBI Taxonomy" id="33097"/>
    <lineage>
        <taxon>Eukaryota</taxon>
        <taxon>Viridiplantae</taxon>
        <taxon>Chlorophyta</taxon>
        <taxon>core chlorophytes</taxon>
        <taxon>Chlorophyceae</taxon>
        <taxon>CS clade</taxon>
        <taxon>Chlamydomonadales</taxon>
        <taxon>Volvocaceae</taxon>
        <taxon>Gonium</taxon>
    </lineage>
</organism>
<sequence length="90" mass="9111">MTAPAGEAIVLGDIADVKLQSRAWPVAAAVAERLWSDVGVRDAREAAERFQQHSCRMAARGVAVQPLAPGACPAAGSAARAGGDGEVGDT</sequence>
<dbReference type="InterPro" id="IPR025705">
    <property type="entry name" value="Beta_hexosaminidase_sua/sub"/>
</dbReference>